<sequence>MNIKLYSLLEYIEGNWFLQENYYLLNKKIHQNTKTTLNFSLKLSNLNNRSKYDNMNVHDYNFYNDYQYSIVINKSLIKIFNLYENSKSYLLLQEGRINQFKVQKILKQKRIHIEEYLYLNSNNIIISIMLLKSLTNNRYLGIKVSSYIRSLKN</sequence>
<organism evidence="1">
    <name type="scientific">Polysiphonia urceolata</name>
    <name type="common">Red alga</name>
    <name type="synonym">Conferva urceolata</name>
    <dbReference type="NCBI Taxonomy" id="173545"/>
    <lineage>
        <taxon>Eukaryota</taxon>
        <taxon>Rhodophyta</taxon>
        <taxon>Florideophyceae</taxon>
        <taxon>Rhodymeniophycidae</taxon>
        <taxon>Ceramiales</taxon>
        <taxon>Rhodomelaceae</taxon>
        <taxon>Polysiphonioideae</taxon>
        <taxon>Polysiphonia</taxon>
    </lineage>
</organism>
<proteinExistence type="predicted"/>
<reference evidence="1" key="1">
    <citation type="journal article" date="2017" name="J. Phycol.">
        <title>Analysis of chloroplast genomes and a supermatrix inform reclassification of the Rhodomelaceae (Rhodophyta).</title>
        <authorList>
            <person name="Diaz-Tapia P."/>
            <person name="Maggs C.A."/>
            <person name="West J.A."/>
            <person name="Verbruggen H."/>
        </authorList>
    </citation>
    <scope>NUCLEOTIDE SEQUENCE</scope>
    <source>
        <strain evidence="1">PD550</strain>
    </source>
</reference>
<dbReference type="EMBL" id="MF101428">
    <property type="protein sequence ID" value="ARW63506.1"/>
    <property type="molecule type" value="Genomic_DNA"/>
</dbReference>
<keyword evidence="1" id="KW-0150">Chloroplast</keyword>
<evidence type="ECO:0000313" key="1">
    <source>
        <dbReference type="EMBL" id="ARW63506.1"/>
    </source>
</evidence>
<dbReference type="AlphaFoldDB" id="A0A1Z1MC01"/>
<keyword evidence="1" id="KW-0934">Plastid</keyword>
<accession>A0A1Z1MC01</accession>
<gene>
    <name evidence="1" type="primary">ycf58</name>
</gene>
<geneLocation type="chloroplast" evidence="1"/>
<dbReference type="GeneID" id="33356892"/>
<protein>
    <submittedName>
        <fullName evidence="1">Uncharacterized protein</fullName>
    </submittedName>
</protein>
<dbReference type="RefSeq" id="YP_009394944.1">
    <property type="nucleotide sequence ID" value="NC_035275.1"/>
</dbReference>
<name>A0A1Z1MC01_POLUR</name>